<dbReference type="InterPro" id="IPR036265">
    <property type="entry name" value="HIT-like_sf"/>
</dbReference>
<feature type="region of interest" description="Disordered" evidence="1">
    <location>
        <begin position="21"/>
        <end position="40"/>
    </location>
</feature>
<name>A0ABQ6MB53_9STRA</name>
<reference evidence="2 3" key="1">
    <citation type="journal article" date="2023" name="Commun. Biol.">
        <title>Genome analysis of Parmales, the sister group of diatoms, reveals the evolutionary specialization of diatoms from phago-mixotrophs to photoautotrophs.</title>
        <authorList>
            <person name="Ban H."/>
            <person name="Sato S."/>
            <person name="Yoshikawa S."/>
            <person name="Yamada K."/>
            <person name="Nakamura Y."/>
            <person name="Ichinomiya M."/>
            <person name="Sato N."/>
            <person name="Blanc-Mathieu R."/>
            <person name="Endo H."/>
            <person name="Kuwata A."/>
            <person name="Ogata H."/>
        </authorList>
    </citation>
    <scope>NUCLEOTIDE SEQUENCE [LARGE SCALE GENOMIC DNA]</scope>
</reference>
<evidence type="ECO:0008006" key="4">
    <source>
        <dbReference type="Google" id="ProtNLM"/>
    </source>
</evidence>
<feature type="compositionally biased region" description="Pro residues" evidence="1">
    <location>
        <begin position="26"/>
        <end position="37"/>
    </location>
</feature>
<organism evidence="2 3">
    <name type="scientific">Tetraparma gracilis</name>
    <dbReference type="NCBI Taxonomy" id="2962635"/>
    <lineage>
        <taxon>Eukaryota</taxon>
        <taxon>Sar</taxon>
        <taxon>Stramenopiles</taxon>
        <taxon>Ochrophyta</taxon>
        <taxon>Bolidophyceae</taxon>
        <taxon>Parmales</taxon>
        <taxon>Triparmaceae</taxon>
        <taxon>Tetraparma</taxon>
    </lineage>
</organism>
<evidence type="ECO:0000313" key="2">
    <source>
        <dbReference type="EMBL" id="GMI23055.1"/>
    </source>
</evidence>
<dbReference type="PANTHER" id="PTHR12486:SF4">
    <property type="entry name" value="APRATAXIN"/>
    <property type="match status" value="1"/>
</dbReference>
<keyword evidence="3" id="KW-1185">Reference proteome</keyword>
<evidence type="ECO:0000313" key="3">
    <source>
        <dbReference type="Proteomes" id="UP001165060"/>
    </source>
</evidence>
<gene>
    <name evidence="2" type="ORF">TeGR_g3367</name>
</gene>
<dbReference type="Proteomes" id="UP001165060">
    <property type="component" value="Unassembled WGS sequence"/>
</dbReference>
<comment type="caution">
    <text evidence="2">The sequence shown here is derived from an EMBL/GenBank/DDBJ whole genome shotgun (WGS) entry which is preliminary data.</text>
</comment>
<dbReference type="Pfam" id="PF11969">
    <property type="entry name" value="DcpS_C"/>
    <property type="match status" value="1"/>
</dbReference>
<dbReference type="Gene3D" id="3.30.428.10">
    <property type="entry name" value="HIT-like"/>
    <property type="match status" value="1"/>
</dbReference>
<dbReference type="PANTHER" id="PTHR12486">
    <property type="entry name" value="APRATAXIN-RELATED"/>
    <property type="match status" value="1"/>
</dbReference>
<protein>
    <recommendedName>
        <fullName evidence="4">HIT domain-containing protein</fullName>
    </recommendedName>
</protein>
<dbReference type="SUPFAM" id="SSF54197">
    <property type="entry name" value="HIT-like"/>
    <property type="match status" value="1"/>
</dbReference>
<dbReference type="EMBL" id="BRYB01001315">
    <property type="protein sequence ID" value="GMI23055.1"/>
    <property type="molecule type" value="Genomic_DNA"/>
</dbReference>
<sequence>MKRPLPEPETQSEPSTSLLLSAPLPAFLPPPGKPPSSHPSKILPNILSSLSSHPLVFAHDDTFAVVYDGYPKSAAGHLLVLLPGHPSIGSLNDVTAAHLPIFLEMQELADKLCKHIAPSPKHPPLVGFHAIPSLRPLHLHVLPSGLVDGPLRTLRHVTTFSTPFFVPLSAVISFLSSSLIPVPLRVKADRARALETAAAATTTLRCHLCKGWTCAPSAGSVAVRLSLWREHQRECPGGAAGGRGAGQVSSLLEWGIEDPLGKLHQ</sequence>
<accession>A0ABQ6MB53</accession>
<proteinExistence type="predicted"/>
<evidence type="ECO:0000256" key="1">
    <source>
        <dbReference type="SAM" id="MobiDB-lite"/>
    </source>
</evidence>